<dbReference type="InterPro" id="IPR058918">
    <property type="entry name" value="KALRN/TRIO-like_spectrin"/>
</dbReference>
<dbReference type="AlphaFoldDB" id="A0A9W9ZEU3"/>
<evidence type="ECO:0000256" key="3">
    <source>
        <dbReference type="SAM" id="MobiDB-lite"/>
    </source>
</evidence>
<dbReference type="Pfam" id="PF00435">
    <property type="entry name" value="Spectrin"/>
    <property type="match status" value="4"/>
</dbReference>
<evidence type="ECO:0000256" key="2">
    <source>
        <dbReference type="SAM" id="Coils"/>
    </source>
</evidence>
<dbReference type="GO" id="GO:0019898">
    <property type="term" value="C:extrinsic component of membrane"/>
    <property type="evidence" value="ECO:0007669"/>
    <property type="project" value="TreeGrafter"/>
</dbReference>
<feature type="domain" description="DH" evidence="4">
    <location>
        <begin position="937"/>
        <end position="1003"/>
    </location>
</feature>
<dbReference type="InterPro" id="IPR018159">
    <property type="entry name" value="Spectrin/alpha-actinin"/>
</dbReference>
<feature type="coiled-coil region" evidence="2">
    <location>
        <begin position="826"/>
        <end position="878"/>
    </location>
</feature>
<keyword evidence="2" id="KW-0175">Coiled coil</keyword>
<evidence type="ECO:0000313" key="6">
    <source>
        <dbReference type="Proteomes" id="UP001163046"/>
    </source>
</evidence>
<name>A0A9W9ZEU3_9CNID</name>
<dbReference type="InterPro" id="IPR002017">
    <property type="entry name" value="Spectrin_repeat"/>
</dbReference>
<sequence>MSASDKMLLWISENRQEFLLNYAEIGNDTISAEELEDEHRNFQSSCMNVYSNISRVLEVADKLSEAVHYESDRIEALAQAVNREWKSFDMNINQRSCLLARSVAYHKHSEEFLRNVKLWQDKLQNNNYLDIKEVAAVENLLTDLNDLRQEIEDAFETVSTDSKALLAELQKSPVALENQYLQNPEYSEEAGSHVMDIYLEVHEHHRQLGMLWEKRKTRLKEYLHLCMFDQDSSQVIKWIEEHGETFLLKHTGVGKSLVKAEALLKRHEEFESIAQNTYTNAAKLLEAARHLASSGECNNDEIQKRVDYFEQRVQEFINRVNRRKTLLNLAVNFYSRTQKLSELVEQLKAQLELEEVSDNPDNIATVLTNLKHQGEATLDSIHTAIDEGETIIEELKLASSDGVDSSSLQHVEKVIKELDRVRRAIEHSWTRRRQQLECWLQLREFERSAKLLKDRLEICEEHLEKGVLALDLPRAKQSLAYHEDQMKDIENAAMRTFCRGEELIDYLKQSEIELRVKDPLTLENIDAQTHIHNLLEVLHRKRRDLRDLAEERKIKLEQNLLLRQLESDAKQVVGWVRNGEAMLYASTELGTSLVEAEALLREHEEFQRAIEKTCQSANEVRQRADKLMKDGHFDPEAIWNCADNMSRRWQQLMSKSEERRKVVTASYSFFKSADQKATRVVKLIETESVKRLDAMKAIVQSYDEDKDSITTGLLQVKRNADSFLSTIAPSSSERADVTIERVECQVKEVQEQLRTQEQQVLDVWNVRRTLAEYCLQFLELEQCAKEALDWIHENGEFYLSSRTGEGDTDAQTKELLDEHHEFKEASEQIRERVKTMLQQAETLMAKSCFHGDGIRQWATAVEKRYKDFSRRMQKYRAKLENKLGYTASEHEDEVEWPSLQSLHTQGQQQQQAFALRETSKDSGIHEMTEEKRRSAKRKEFIMNELLQTERTYVADLKCVMEDYVSAMGNTSEVPPGLAGKDNIIFGNIEDIFNFHNEYVSGME</sequence>
<dbReference type="GO" id="GO:0007411">
    <property type="term" value="P:axon guidance"/>
    <property type="evidence" value="ECO:0007669"/>
    <property type="project" value="TreeGrafter"/>
</dbReference>
<keyword evidence="1" id="KW-0344">Guanine-nucleotide releasing factor</keyword>
<dbReference type="Pfam" id="PF00621">
    <property type="entry name" value="RhoGEF"/>
    <property type="match status" value="1"/>
</dbReference>
<dbReference type="InterPro" id="IPR051336">
    <property type="entry name" value="RhoGEF_Guanine_NuclExch_SF"/>
</dbReference>
<dbReference type="Gene3D" id="1.20.900.10">
    <property type="entry name" value="Dbl homology (DH) domain"/>
    <property type="match status" value="1"/>
</dbReference>
<dbReference type="SUPFAM" id="SSF48065">
    <property type="entry name" value="DBL homology domain (DH-domain)"/>
    <property type="match status" value="1"/>
</dbReference>
<dbReference type="PANTHER" id="PTHR22826:SF106">
    <property type="entry name" value="TRIO, ISOFORM A"/>
    <property type="match status" value="1"/>
</dbReference>
<protein>
    <recommendedName>
        <fullName evidence="4">DH domain-containing protein</fullName>
    </recommendedName>
</protein>
<dbReference type="InterPro" id="IPR035899">
    <property type="entry name" value="DBL_dom_sf"/>
</dbReference>
<dbReference type="SMART" id="SM00150">
    <property type="entry name" value="SPEC"/>
    <property type="match status" value="7"/>
</dbReference>
<dbReference type="Pfam" id="PF23323">
    <property type="entry name" value="Spectrin_6"/>
    <property type="match status" value="1"/>
</dbReference>
<accession>A0A9W9ZEU3</accession>
<dbReference type="PROSITE" id="PS50010">
    <property type="entry name" value="DH_2"/>
    <property type="match status" value="1"/>
</dbReference>
<evidence type="ECO:0000313" key="5">
    <source>
        <dbReference type="EMBL" id="KAJ7380433.1"/>
    </source>
</evidence>
<evidence type="ECO:0000256" key="1">
    <source>
        <dbReference type="ARBA" id="ARBA00022658"/>
    </source>
</evidence>
<feature type="region of interest" description="Disordered" evidence="3">
    <location>
        <begin position="907"/>
        <end position="933"/>
    </location>
</feature>
<dbReference type="PANTHER" id="PTHR22826">
    <property type="entry name" value="RHO GUANINE EXCHANGE FACTOR-RELATED"/>
    <property type="match status" value="1"/>
</dbReference>
<dbReference type="EMBL" id="MU826353">
    <property type="protein sequence ID" value="KAJ7380433.1"/>
    <property type="molecule type" value="Genomic_DNA"/>
</dbReference>
<organism evidence="5 6">
    <name type="scientific">Desmophyllum pertusum</name>
    <dbReference type="NCBI Taxonomy" id="174260"/>
    <lineage>
        <taxon>Eukaryota</taxon>
        <taxon>Metazoa</taxon>
        <taxon>Cnidaria</taxon>
        <taxon>Anthozoa</taxon>
        <taxon>Hexacorallia</taxon>
        <taxon>Scleractinia</taxon>
        <taxon>Caryophylliina</taxon>
        <taxon>Caryophylliidae</taxon>
        <taxon>Desmophyllum</taxon>
    </lineage>
</organism>
<keyword evidence="6" id="KW-1185">Reference proteome</keyword>
<proteinExistence type="predicted"/>
<dbReference type="CDD" id="cd00176">
    <property type="entry name" value="SPEC"/>
    <property type="match status" value="3"/>
</dbReference>
<gene>
    <name evidence="5" type="ORF">OS493_008891</name>
</gene>
<dbReference type="Gene3D" id="1.20.58.60">
    <property type="match status" value="5"/>
</dbReference>
<dbReference type="GO" id="GO:0005085">
    <property type="term" value="F:guanyl-nucleotide exchange factor activity"/>
    <property type="evidence" value="ECO:0007669"/>
    <property type="project" value="UniProtKB-KW"/>
</dbReference>
<dbReference type="InterPro" id="IPR000219">
    <property type="entry name" value="DH_dom"/>
</dbReference>
<dbReference type="SUPFAM" id="SSF46966">
    <property type="entry name" value="Spectrin repeat"/>
    <property type="match status" value="5"/>
</dbReference>
<evidence type="ECO:0000259" key="4">
    <source>
        <dbReference type="PROSITE" id="PS50010"/>
    </source>
</evidence>
<comment type="caution">
    <text evidence="5">The sequence shown here is derived from an EMBL/GenBank/DDBJ whole genome shotgun (WGS) entry which is preliminary data.</text>
</comment>
<feature type="coiled-coil region" evidence="2">
    <location>
        <begin position="732"/>
        <end position="759"/>
    </location>
</feature>
<dbReference type="Proteomes" id="UP001163046">
    <property type="component" value="Unassembled WGS sequence"/>
</dbReference>
<dbReference type="GO" id="GO:0005737">
    <property type="term" value="C:cytoplasm"/>
    <property type="evidence" value="ECO:0007669"/>
    <property type="project" value="TreeGrafter"/>
</dbReference>
<reference evidence="5" key="1">
    <citation type="submission" date="2023-01" db="EMBL/GenBank/DDBJ databases">
        <title>Genome assembly of the deep-sea coral Lophelia pertusa.</title>
        <authorList>
            <person name="Herrera S."/>
            <person name="Cordes E."/>
        </authorList>
    </citation>
    <scope>NUCLEOTIDE SEQUENCE</scope>
    <source>
        <strain evidence="5">USNM1676648</strain>
        <tissue evidence="5">Polyp</tissue>
    </source>
</reference>
<feature type="compositionally biased region" description="Basic and acidic residues" evidence="3">
    <location>
        <begin position="917"/>
        <end position="933"/>
    </location>
</feature>
<dbReference type="OrthoDB" id="10256089at2759"/>